<organism evidence="3 4">
    <name type="scientific">Microbulbifer elongatus</name>
    <dbReference type="NCBI Taxonomy" id="86173"/>
    <lineage>
        <taxon>Bacteria</taxon>
        <taxon>Pseudomonadati</taxon>
        <taxon>Pseudomonadota</taxon>
        <taxon>Gammaproteobacteria</taxon>
        <taxon>Cellvibrionales</taxon>
        <taxon>Microbulbiferaceae</taxon>
        <taxon>Microbulbifer</taxon>
    </lineage>
</organism>
<comment type="function">
    <text evidence="2">Hydrolyzes RNA 2',3'-cyclic phosphodiester to an RNA 2'-phosphomonoester.</text>
</comment>
<dbReference type="PANTHER" id="PTHR35561:SF1">
    <property type="entry name" value="RNA 2',3'-CYCLIC PHOSPHODIESTERASE"/>
    <property type="match status" value="1"/>
</dbReference>
<comment type="catalytic activity">
    <reaction evidence="2">
        <text>a 3'-end 2',3'-cyclophospho-ribonucleotide-RNA + H2O = a 3'-end 2'-phospho-ribonucleotide-RNA + H(+)</text>
        <dbReference type="Rhea" id="RHEA:11828"/>
        <dbReference type="Rhea" id="RHEA-COMP:10464"/>
        <dbReference type="Rhea" id="RHEA-COMP:17353"/>
        <dbReference type="ChEBI" id="CHEBI:15377"/>
        <dbReference type="ChEBI" id="CHEBI:15378"/>
        <dbReference type="ChEBI" id="CHEBI:83064"/>
        <dbReference type="ChEBI" id="CHEBI:173113"/>
        <dbReference type="EC" id="3.1.4.58"/>
    </reaction>
</comment>
<comment type="similarity">
    <text evidence="2">Belongs to the 2H phosphoesterase superfamily. ThpR family.</text>
</comment>
<dbReference type="InterPro" id="IPR004175">
    <property type="entry name" value="RNA_CPDase"/>
</dbReference>
<feature type="active site" description="Proton acceptor" evidence="2">
    <location>
        <position position="143"/>
    </location>
</feature>
<evidence type="ECO:0000313" key="3">
    <source>
        <dbReference type="EMBL" id="MCQ3830535.1"/>
    </source>
</evidence>
<protein>
    <recommendedName>
        <fullName evidence="2">RNA 2',3'-cyclic phosphodiesterase</fullName>
        <shortName evidence="2">RNA 2',3'-CPDase</shortName>
        <ecNumber evidence="2">3.1.4.58</ecNumber>
    </recommendedName>
</protein>
<keyword evidence="1 2" id="KW-0378">Hydrolase</keyword>
<accession>A0ABT1P344</accession>
<dbReference type="Proteomes" id="UP001205566">
    <property type="component" value="Unassembled WGS sequence"/>
</dbReference>
<keyword evidence="4" id="KW-1185">Reference proteome</keyword>
<gene>
    <name evidence="3" type="primary">thpR</name>
    <name evidence="3" type="ORF">HXX02_13900</name>
</gene>
<name>A0ABT1P344_9GAMM</name>
<feature type="active site" description="Proton donor" evidence="2">
    <location>
        <position position="58"/>
    </location>
</feature>
<dbReference type="InterPro" id="IPR009097">
    <property type="entry name" value="Cyclic_Pdiesterase"/>
</dbReference>
<dbReference type="Pfam" id="PF13563">
    <property type="entry name" value="2_5_RNA_ligase2"/>
    <property type="match status" value="1"/>
</dbReference>
<feature type="short sequence motif" description="HXTX 1" evidence="2">
    <location>
        <begin position="58"/>
        <end position="61"/>
    </location>
</feature>
<reference evidence="3" key="1">
    <citation type="thesis" date="2020" institute="Technische Universitat Dresden" country="Dresden, Germany">
        <title>The Agarolytic System of Microbulbifer elongatus PORT2, Isolated from Batu Karas, Pangandaran West Java Indonesia.</title>
        <authorList>
            <person name="Anggraeni S.R."/>
        </authorList>
    </citation>
    <scope>NUCLEOTIDE SEQUENCE</scope>
    <source>
        <strain evidence="3">PORT2</strain>
    </source>
</reference>
<comment type="caution">
    <text evidence="3">The sequence shown here is derived from an EMBL/GenBank/DDBJ whole genome shotgun (WGS) entry which is preliminary data.</text>
</comment>
<dbReference type="PANTHER" id="PTHR35561">
    <property type="entry name" value="RNA 2',3'-CYCLIC PHOSPHODIESTERASE"/>
    <property type="match status" value="1"/>
</dbReference>
<dbReference type="EC" id="3.1.4.58" evidence="2"/>
<dbReference type="NCBIfam" id="TIGR02258">
    <property type="entry name" value="2_5_ligase"/>
    <property type="match status" value="1"/>
</dbReference>
<dbReference type="RefSeq" id="WP_255875461.1">
    <property type="nucleotide sequence ID" value="NZ_JACASI010000034.1"/>
</dbReference>
<dbReference type="HAMAP" id="MF_01940">
    <property type="entry name" value="RNA_CPDase"/>
    <property type="match status" value="1"/>
</dbReference>
<evidence type="ECO:0000313" key="4">
    <source>
        <dbReference type="Proteomes" id="UP001205566"/>
    </source>
</evidence>
<feature type="short sequence motif" description="HXTX 2" evidence="2">
    <location>
        <begin position="143"/>
        <end position="146"/>
    </location>
</feature>
<evidence type="ECO:0000256" key="1">
    <source>
        <dbReference type="ARBA" id="ARBA00022801"/>
    </source>
</evidence>
<evidence type="ECO:0000256" key="2">
    <source>
        <dbReference type="HAMAP-Rule" id="MF_01940"/>
    </source>
</evidence>
<proteinExistence type="inferred from homology"/>
<sequence>MQKTSRPQQRPQDTSLIRLFIGIAPDADTQHFLDGICREAGQRGLPKKVRWISHTNRHLTLAFLGETDPDHLETIEQSLAGIASGSPPLCGKIVSAHPFPRARAAMFAAELLPTPALTRLHRACQALMHAIGKAPERKTFRPHFTLARSRSGFSRPAPIPADFTCTLDNLTLYQSLLAPEGSQYRSLLTLPLCGAENSETDSQA</sequence>
<dbReference type="EMBL" id="JACASI010000034">
    <property type="protein sequence ID" value="MCQ3830535.1"/>
    <property type="molecule type" value="Genomic_DNA"/>
</dbReference>
<dbReference type="Gene3D" id="3.90.1140.10">
    <property type="entry name" value="Cyclic phosphodiesterase"/>
    <property type="match status" value="1"/>
</dbReference>
<dbReference type="SUPFAM" id="SSF55144">
    <property type="entry name" value="LigT-like"/>
    <property type="match status" value="1"/>
</dbReference>